<reference evidence="2 3" key="1">
    <citation type="submission" date="2018-06" db="EMBL/GenBank/DDBJ databases">
        <title>Genomic Encyclopedia of Archaeal and Bacterial Type Strains, Phase II (KMG-II): from individual species to whole genera.</title>
        <authorList>
            <person name="Goeker M."/>
        </authorList>
    </citation>
    <scope>NUCLEOTIDE SEQUENCE [LARGE SCALE GENOMIC DNA]</scope>
    <source>
        <strain evidence="2 3">DSM 24525</strain>
    </source>
</reference>
<organism evidence="2 3">
    <name type="scientific">Humitalea rosea</name>
    <dbReference type="NCBI Taxonomy" id="990373"/>
    <lineage>
        <taxon>Bacteria</taxon>
        <taxon>Pseudomonadati</taxon>
        <taxon>Pseudomonadota</taxon>
        <taxon>Alphaproteobacteria</taxon>
        <taxon>Acetobacterales</taxon>
        <taxon>Roseomonadaceae</taxon>
        <taxon>Humitalea</taxon>
    </lineage>
</organism>
<evidence type="ECO:0000313" key="2">
    <source>
        <dbReference type="EMBL" id="PZW45133.1"/>
    </source>
</evidence>
<feature type="transmembrane region" description="Helical" evidence="1">
    <location>
        <begin position="363"/>
        <end position="385"/>
    </location>
</feature>
<feature type="transmembrane region" description="Helical" evidence="1">
    <location>
        <begin position="93"/>
        <end position="123"/>
    </location>
</feature>
<dbReference type="Proteomes" id="UP000249688">
    <property type="component" value="Unassembled WGS sequence"/>
</dbReference>
<evidence type="ECO:0000256" key="1">
    <source>
        <dbReference type="SAM" id="Phobius"/>
    </source>
</evidence>
<accession>A0A2W7IF50</accession>
<keyword evidence="3" id="KW-1185">Reference proteome</keyword>
<keyword evidence="1" id="KW-0472">Membrane</keyword>
<comment type="caution">
    <text evidence="2">The sequence shown here is derived from an EMBL/GenBank/DDBJ whole genome shotgun (WGS) entry which is preliminary data.</text>
</comment>
<keyword evidence="1" id="KW-1133">Transmembrane helix</keyword>
<gene>
    <name evidence="2" type="ORF">C8P66_112150</name>
</gene>
<protein>
    <recommendedName>
        <fullName evidence="4">Dolichyl-phosphate-mannose-protein mannosyltransferase</fullName>
    </recommendedName>
</protein>
<name>A0A2W7IF50_9PROT</name>
<feature type="transmembrane region" description="Helical" evidence="1">
    <location>
        <begin position="420"/>
        <end position="437"/>
    </location>
</feature>
<sequence length="441" mass="47054">MKTLAVLLGGLFLLWPAALNGYPLVFTDTGGFLHQTLGPLMIWDKPWIYGPLLHLFHWRVTLWAPLLAQGVLVSWLLWLALRALGRASPLRHLGICAALAVLTTAPWSTALLMPDILVVAVVLPALLLGLGWEGLSRAERVGVFLAALLGTASHLSFLPLAAGLVVVVALLARWWPGARASGALVRTALPLLGALALLLGTNRIGHGVWSVSPHGSTFLLARLIADGPAARTIAARCPEAGWYLCAWAGRLPADSDDFLWREYSPMNRDAAGHARFLGGALLSPEARIIVGETLAREPGAVLLAVLGNGLRQLGMVRAGDTLMATDLDIALRPRLLDIPGDLATYDAGLQAQGRLPAVAEPFFWPYLPVLLLTLPLLGFGVAAAWRLGDRRPACLAVIVLAALLGNALATGGLSKPHHRYQARIVWLLPFAALVAVLPRRG</sequence>
<feature type="transmembrane region" description="Helical" evidence="1">
    <location>
        <begin position="143"/>
        <end position="171"/>
    </location>
</feature>
<dbReference type="EMBL" id="QKYU01000012">
    <property type="protein sequence ID" value="PZW45133.1"/>
    <property type="molecule type" value="Genomic_DNA"/>
</dbReference>
<evidence type="ECO:0008006" key="4">
    <source>
        <dbReference type="Google" id="ProtNLM"/>
    </source>
</evidence>
<dbReference type="RefSeq" id="WP_245903466.1">
    <property type="nucleotide sequence ID" value="NZ_QKYU01000012.1"/>
</dbReference>
<evidence type="ECO:0000313" key="3">
    <source>
        <dbReference type="Proteomes" id="UP000249688"/>
    </source>
</evidence>
<keyword evidence="1" id="KW-0812">Transmembrane</keyword>
<feature type="transmembrane region" description="Helical" evidence="1">
    <location>
        <begin position="392"/>
        <end position="414"/>
    </location>
</feature>
<dbReference type="AlphaFoldDB" id="A0A2W7IF50"/>
<proteinExistence type="predicted"/>
<feature type="transmembrane region" description="Helical" evidence="1">
    <location>
        <begin position="62"/>
        <end position="81"/>
    </location>
</feature>